<proteinExistence type="inferred from homology"/>
<reference evidence="9 10" key="1">
    <citation type="journal article" date="2019" name="Int. J. Syst. Evol. Microbiol.">
        <title>The Global Catalogue of Microorganisms (GCM) 10K type strain sequencing project: providing services to taxonomists for standard genome sequencing and annotation.</title>
        <authorList>
            <consortium name="The Broad Institute Genomics Platform"/>
            <consortium name="The Broad Institute Genome Sequencing Center for Infectious Disease"/>
            <person name="Wu L."/>
            <person name="Ma J."/>
        </authorList>
    </citation>
    <scope>NUCLEOTIDE SEQUENCE [LARGE SCALE GENOMIC DNA]</scope>
    <source>
        <strain evidence="9 10">JCM 14736</strain>
    </source>
</reference>
<evidence type="ECO:0000256" key="7">
    <source>
        <dbReference type="ARBA" id="ARBA00023136"/>
    </source>
</evidence>
<comment type="subcellular location">
    <subcellularLocation>
        <location evidence="1">Cell membrane</location>
        <topology evidence="1">Multi-pass membrane protein</topology>
    </subcellularLocation>
</comment>
<dbReference type="InterPro" id="IPR045861">
    <property type="entry name" value="CorA_cytoplasmic_dom"/>
</dbReference>
<comment type="caution">
    <text evidence="9">The sequence shown here is derived from an EMBL/GenBank/DDBJ whole genome shotgun (WGS) entry which is preliminary data.</text>
</comment>
<dbReference type="SUPFAM" id="SSF144083">
    <property type="entry name" value="Magnesium transport protein CorA, transmembrane region"/>
    <property type="match status" value="1"/>
</dbReference>
<evidence type="ECO:0000256" key="8">
    <source>
        <dbReference type="SAM" id="Phobius"/>
    </source>
</evidence>
<evidence type="ECO:0000256" key="6">
    <source>
        <dbReference type="ARBA" id="ARBA00022989"/>
    </source>
</evidence>
<keyword evidence="3" id="KW-0813">Transport</keyword>
<feature type="transmembrane region" description="Helical" evidence="8">
    <location>
        <begin position="330"/>
        <end position="350"/>
    </location>
</feature>
<name>A0ABN2L7I3_9MICO</name>
<keyword evidence="10" id="KW-1185">Reference proteome</keyword>
<sequence>MAIVDVGVYREGRRLDGVESIPEAHAHASLLPGAFAWVGLLRPTPEELALVAETFGLHALAVEDVATGKQRPKAEFYGDVLFLVLRPARYLDAVEEVEFGELHMFVGENFVLTIRLAENPSLGEVRRRMEDEPELLSLGPGAAAYAILDRVVDDYEPVVQGLQKDIDEIEDELFNGSGTSVALARRIYELSGEVIAFQRATAPLLGLVRDLRAREERRSAGIPLSPAPASVAAWDVELRRHLRDVEDHLIRIVEFADGFRYMLRDALSVHLGLVGREQNEQMALMTEASVRQSDQAKKISSWAAIIFAPSLVTGIYGMNFDLMPELHWAFGYPAAIGLMLAFAGSLYVIFKKKDWL</sequence>
<keyword evidence="4" id="KW-1003">Cell membrane</keyword>
<dbReference type="Gene3D" id="1.20.58.340">
    <property type="entry name" value="Magnesium transport protein CorA, transmembrane region"/>
    <property type="match status" value="2"/>
</dbReference>
<dbReference type="EMBL" id="BAAAOB010000001">
    <property type="protein sequence ID" value="GAA1777433.1"/>
    <property type="molecule type" value="Genomic_DNA"/>
</dbReference>
<accession>A0ABN2L7I3</accession>
<evidence type="ECO:0000256" key="2">
    <source>
        <dbReference type="ARBA" id="ARBA00009765"/>
    </source>
</evidence>
<evidence type="ECO:0000256" key="3">
    <source>
        <dbReference type="ARBA" id="ARBA00022448"/>
    </source>
</evidence>
<dbReference type="InterPro" id="IPR002523">
    <property type="entry name" value="MgTranspt_CorA/ZnTranspt_ZntB"/>
</dbReference>
<dbReference type="PANTHER" id="PTHR46494">
    <property type="entry name" value="CORA FAMILY METAL ION TRANSPORTER (EUROFUNG)"/>
    <property type="match status" value="1"/>
</dbReference>
<dbReference type="InterPro" id="IPR045863">
    <property type="entry name" value="CorA_TM1_TM2"/>
</dbReference>
<evidence type="ECO:0000256" key="5">
    <source>
        <dbReference type="ARBA" id="ARBA00022692"/>
    </source>
</evidence>
<dbReference type="PANTHER" id="PTHR46494:SF1">
    <property type="entry name" value="CORA FAMILY METAL ION TRANSPORTER (EUROFUNG)"/>
    <property type="match status" value="1"/>
</dbReference>
<keyword evidence="7 8" id="KW-0472">Membrane</keyword>
<keyword evidence="6 8" id="KW-1133">Transmembrane helix</keyword>
<gene>
    <name evidence="9" type="primary">corA</name>
    <name evidence="9" type="ORF">GCM10009768_02480</name>
</gene>
<dbReference type="Gene3D" id="3.30.460.20">
    <property type="entry name" value="CorA soluble domain-like"/>
    <property type="match status" value="1"/>
</dbReference>
<dbReference type="Pfam" id="PF01544">
    <property type="entry name" value="CorA"/>
    <property type="match status" value="1"/>
</dbReference>
<feature type="transmembrane region" description="Helical" evidence="8">
    <location>
        <begin position="299"/>
        <end position="318"/>
    </location>
</feature>
<dbReference type="RefSeq" id="WP_046456462.1">
    <property type="nucleotide sequence ID" value="NZ_BAAAOB010000001.1"/>
</dbReference>
<evidence type="ECO:0000256" key="4">
    <source>
        <dbReference type="ARBA" id="ARBA00022475"/>
    </source>
</evidence>
<dbReference type="CDD" id="cd12830">
    <property type="entry name" value="MtCorA-like"/>
    <property type="match status" value="1"/>
</dbReference>
<dbReference type="SUPFAM" id="SSF143865">
    <property type="entry name" value="CorA soluble domain-like"/>
    <property type="match status" value="1"/>
</dbReference>
<keyword evidence="5 8" id="KW-0812">Transmembrane</keyword>
<evidence type="ECO:0000313" key="10">
    <source>
        <dbReference type="Proteomes" id="UP001500851"/>
    </source>
</evidence>
<evidence type="ECO:0000256" key="1">
    <source>
        <dbReference type="ARBA" id="ARBA00004651"/>
    </source>
</evidence>
<evidence type="ECO:0000313" key="9">
    <source>
        <dbReference type="EMBL" id="GAA1777433.1"/>
    </source>
</evidence>
<comment type="similarity">
    <text evidence="2">Belongs to the CorA metal ion transporter (MIT) (TC 1.A.35) family.</text>
</comment>
<dbReference type="Proteomes" id="UP001500851">
    <property type="component" value="Unassembled WGS sequence"/>
</dbReference>
<protein>
    <submittedName>
        <fullName evidence="9">Magnesium/cobalt transporter CorA</fullName>
    </submittedName>
</protein>
<organism evidence="9 10">
    <name type="scientific">Leucobacter iarius</name>
    <dbReference type="NCBI Taxonomy" id="333963"/>
    <lineage>
        <taxon>Bacteria</taxon>
        <taxon>Bacillati</taxon>
        <taxon>Actinomycetota</taxon>
        <taxon>Actinomycetes</taxon>
        <taxon>Micrococcales</taxon>
        <taxon>Microbacteriaceae</taxon>
        <taxon>Leucobacter</taxon>
    </lineage>
</organism>